<gene>
    <name evidence="2" type="ORF">SDC9_212659</name>
</gene>
<name>A0A645JMM8_9ZZZZ</name>
<protein>
    <submittedName>
        <fullName evidence="2">Uncharacterized protein</fullName>
    </submittedName>
</protein>
<organism evidence="2">
    <name type="scientific">bioreactor metagenome</name>
    <dbReference type="NCBI Taxonomy" id="1076179"/>
    <lineage>
        <taxon>unclassified sequences</taxon>
        <taxon>metagenomes</taxon>
        <taxon>ecological metagenomes</taxon>
    </lineage>
</organism>
<feature type="region of interest" description="Disordered" evidence="1">
    <location>
        <begin position="1"/>
        <end position="23"/>
    </location>
</feature>
<sequence>MHDAAGRKTRRRHALEPVATRERRPGVLPGVGVLQIEAVGHAMILTADAT</sequence>
<accession>A0A645JMM8</accession>
<evidence type="ECO:0000256" key="1">
    <source>
        <dbReference type="SAM" id="MobiDB-lite"/>
    </source>
</evidence>
<reference evidence="2" key="1">
    <citation type="submission" date="2019-08" db="EMBL/GenBank/DDBJ databases">
        <authorList>
            <person name="Kucharzyk K."/>
            <person name="Murdoch R.W."/>
            <person name="Higgins S."/>
            <person name="Loffler F."/>
        </authorList>
    </citation>
    <scope>NUCLEOTIDE SEQUENCE</scope>
</reference>
<comment type="caution">
    <text evidence="2">The sequence shown here is derived from an EMBL/GenBank/DDBJ whole genome shotgun (WGS) entry which is preliminary data.</text>
</comment>
<evidence type="ECO:0000313" key="2">
    <source>
        <dbReference type="EMBL" id="MPN64881.1"/>
    </source>
</evidence>
<dbReference type="AlphaFoldDB" id="A0A645JMM8"/>
<proteinExistence type="predicted"/>
<dbReference type="EMBL" id="VSSQ01146422">
    <property type="protein sequence ID" value="MPN64881.1"/>
    <property type="molecule type" value="Genomic_DNA"/>
</dbReference>